<name>A0A813BRP4_9DINO</name>
<reference evidence="2" key="1">
    <citation type="submission" date="2021-02" db="EMBL/GenBank/DDBJ databases">
        <authorList>
            <person name="Dougan E. K."/>
            <person name="Rhodes N."/>
            <person name="Thang M."/>
            <person name="Chan C."/>
        </authorList>
    </citation>
    <scope>NUCLEOTIDE SEQUENCE</scope>
</reference>
<sequence>ILAGLSDLPYYHSACLALKANGEVKYDTATFTSPASKFGNSNGTLVPEGVASEGMQGTGSWERSAISARFFLKCQLKTCGCFVRTIYQEIFPWQAYSNQDGYLVPSNPPPPPPASSEPAESRTTNMHSDGGLAHQTSRAAPPTPASVFADRLPGIWGAGQEQQLSGLPDRSEVDTQAPPLSGAHADFSAPVQNAIRTAAANLSVAISFAQDMEQSMPQNTHRSLALSLRTTSDILREVSEELLNAARNEAISSAQGSEADDQQMAQAD</sequence>
<dbReference type="AlphaFoldDB" id="A0A813BRP4"/>
<dbReference type="EMBL" id="CAJNJA010074345">
    <property type="protein sequence ID" value="CAE7912197.1"/>
    <property type="molecule type" value="Genomic_DNA"/>
</dbReference>
<feature type="region of interest" description="Disordered" evidence="1">
    <location>
        <begin position="249"/>
        <end position="268"/>
    </location>
</feature>
<evidence type="ECO:0000256" key="1">
    <source>
        <dbReference type="SAM" id="MobiDB-lite"/>
    </source>
</evidence>
<keyword evidence="3" id="KW-1185">Reference proteome</keyword>
<feature type="compositionally biased region" description="Pro residues" evidence="1">
    <location>
        <begin position="106"/>
        <end position="115"/>
    </location>
</feature>
<organism evidence="2 3">
    <name type="scientific">Symbiodinium necroappetens</name>
    <dbReference type="NCBI Taxonomy" id="1628268"/>
    <lineage>
        <taxon>Eukaryota</taxon>
        <taxon>Sar</taxon>
        <taxon>Alveolata</taxon>
        <taxon>Dinophyceae</taxon>
        <taxon>Suessiales</taxon>
        <taxon>Symbiodiniaceae</taxon>
        <taxon>Symbiodinium</taxon>
    </lineage>
</organism>
<feature type="region of interest" description="Disordered" evidence="1">
    <location>
        <begin position="102"/>
        <end position="185"/>
    </location>
</feature>
<evidence type="ECO:0000313" key="2">
    <source>
        <dbReference type="EMBL" id="CAE7912197.1"/>
    </source>
</evidence>
<dbReference type="Proteomes" id="UP000601435">
    <property type="component" value="Unassembled WGS sequence"/>
</dbReference>
<proteinExistence type="predicted"/>
<feature type="non-terminal residue" evidence="2">
    <location>
        <position position="1"/>
    </location>
</feature>
<dbReference type="OrthoDB" id="10435524at2759"/>
<evidence type="ECO:0000313" key="3">
    <source>
        <dbReference type="Proteomes" id="UP000601435"/>
    </source>
</evidence>
<accession>A0A813BRP4</accession>
<protein>
    <submittedName>
        <fullName evidence="2">Tag-125 protein</fullName>
    </submittedName>
</protein>
<comment type="caution">
    <text evidence="2">The sequence shown here is derived from an EMBL/GenBank/DDBJ whole genome shotgun (WGS) entry which is preliminary data.</text>
</comment>
<gene>
    <name evidence="2" type="primary">tag-125</name>
    <name evidence="2" type="ORF">SNEC2469_LOCUS31118</name>
</gene>